<organism evidence="1 2">
    <name type="scientific">Stutzerimonas stutzeri KOS6</name>
    <dbReference type="NCBI Taxonomy" id="1218352"/>
    <lineage>
        <taxon>Bacteria</taxon>
        <taxon>Pseudomonadati</taxon>
        <taxon>Pseudomonadota</taxon>
        <taxon>Gammaproteobacteria</taxon>
        <taxon>Pseudomonadales</taxon>
        <taxon>Pseudomonadaceae</taxon>
        <taxon>Stutzerimonas</taxon>
    </lineage>
</organism>
<comment type="caution">
    <text evidence="1">The sequence shown here is derived from an EMBL/GenBank/DDBJ whole genome shotgun (WGS) entry which is preliminary data.</text>
</comment>
<sequence length="128" mass="13592">MALRDEILAGAAEALAVVEEIGELITLTLVQPGSYDPVTGENTPGATLTQTVRAVLDNYSPQSSGTQYADGTMIKRDDKKFFFGAAGLEWAPTLETTITAAGQVWQIVSIVTLNPTGDVLAYEVQGRC</sequence>
<evidence type="ECO:0000313" key="2">
    <source>
        <dbReference type="Proteomes" id="UP000026923"/>
    </source>
</evidence>
<proteinExistence type="predicted"/>
<accession>A0A061JMY3</accession>
<gene>
    <name evidence="1" type="ORF">B597_019355</name>
</gene>
<reference evidence="1 2" key="1">
    <citation type="journal article" date="2013" name="Genome Announc.">
        <title>Draft Genome of the Nitrogen-Fixing Bacterium Pseudomonas stutzeri Strain KOS6 Isolated from Industrial Hydrocarbon Sludge.</title>
        <authorList>
            <person name="Grigoryeva T.V."/>
            <person name="Laikov A.V."/>
            <person name="Naumova R.P."/>
            <person name="Manolov A.I."/>
            <person name="Larin A.K."/>
            <person name="Karpova I.Y."/>
            <person name="Semashko T.A."/>
            <person name="Alexeev D.G."/>
            <person name="Kostryukova E.S."/>
            <person name="Muller R."/>
            <person name="Govorun V.M."/>
        </authorList>
    </citation>
    <scope>NUCLEOTIDE SEQUENCE [LARGE SCALE GENOMIC DNA]</scope>
    <source>
        <strain evidence="1 2">KOS6</strain>
    </source>
</reference>
<name>A0A061JMY3_STUST</name>
<protein>
    <submittedName>
        <fullName evidence="1">Uncharacterized protein</fullName>
    </submittedName>
</protein>
<dbReference type="HOGENOM" id="CLU_162025_0_0_6"/>
<dbReference type="EMBL" id="AMCZ02000035">
    <property type="protein sequence ID" value="EWC39549.1"/>
    <property type="molecule type" value="Genomic_DNA"/>
</dbReference>
<evidence type="ECO:0000313" key="1">
    <source>
        <dbReference type="EMBL" id="EWC39549.1"/>
    </source>
</evidence>
<dbReference type="AlphaFoldDB" id="A0A061JMY3"/>
<dbReference type="Proteomes" id="UP000026923">
    <property type="component" value="Unassembled WGS sequence"/>
</dbReference>
<dbReference type="OrthoDB" id="6006387at2"/>
<dbReference type="RefSeq" id="WP_003297544.1">
    <property type="nucleotide sequence ID" value="NZ_KK020676.1"/>
</dbReference>